<evidence type="ECO:0000313" key="2">
    <source>
        <dbReference type="EMBL" id="QCI66117.1"/>
    </source>
</evidence>
<proteinExistence type="predicted"/>
<gene>
    <name evidence="2" type="ORF">E8M01_19025</name>
</gene>
<dbReference type="RefSeq" id="WP_136961563.1">
    <property type="nucleotide sequence ID" value="NZ_CP039690.1"/>
</dbReference>
<sequence length="122" mass="13445">MRALVVAAVAMAGLSACAIPPYDDFRAGPGACLVVGSSGFMFDRNCTRFELAWLPGAQRLTVGQRGPDDIEILEVSGRHRLITVRRIREGYYCALARDYPRPRVTRDCRTTDPVHPPISVRG</sequence>
<dbReference type="Proteomes" id="UP000298781">
    <property type="component" value="Chromosome"/>
</dbReference>
<dbReference type="EMBL" id="CP039690">
    <property type="protein sequence ID" value="QCI66117.1"/>
    <property type="molecule type" value="Genomic_DNA"/>
</dbReference>
<name>A0A4D7BDU7_9HYPH</name>
<dbReference type="KEGG" id="pstg:E8M01_19025"/>
<reference evidence="2 3" key="1">
    <citation type="submission" date="2019-04" db="EMBL/GenBank/DDBJ databases">
        <title>Phreatobacter aquaticus sp. nov.</title>
        <authorList>
            <person name="Choi A."/>
        </authorList>
    </citation>
    <scope>NUCLEOTIDE SEQUENCE [LARGE SCALE GENOMIC DNA]</scope>
    <source>
        <strain evidence="2 3">KCTC 52518</strain>
    </source>
</reference>
<dbReference type="OrthoDB" id="9797064at2"/>
<evidence type="ECO:0000313" key="3">
    <source>
        <dbReference type="Proteomes" id="UP000298781"/>
    </source>
</evidence>
<dbReference type="AlphaFoldDB" id="A0A4D7BDU7"/>
<evidence type="ECO:0000256" key="1">
    <source>
        <dbReference type="SAM" id="SignalP"/>
    </source>
</evidence>
<keyword evidence="3" id="KW-1185">Reference proteome</keyword>
<organism evidence="2 3">
    <name type="scientific">Phreatobacter stygius</name>
    <dbReference type="NCBI Taxonomy" id="1940610"/>
    <lineage>
        <taxon>Bacteria</taxon>
        <taxon>Pseudomonadati</taxon>
        <taxon>Pseudomonadota</taxon>
        <taxon>Alphaproteobacteria</taxon>
        <taxon>Hyphomicrobiales</taxon>
        <taxon>Phreatobacteraceae</taxon>
        <taxon>Phreatobacter</taxon>
    </lineage>
</organism>
<evidence type="ECO:0008006" key="4">
    <source>
        <dbReference type="Google" id="ProtNLM"/>
    </source>
</evidence>
<protein>
    <recommendedName>
        <fullName evidence="4">Lipoprotein</fullName>
    </recommendedName>
</protein>
<accession>A0A4D7BDU7</accession>
<feature type="chain" id="PRO_5020917590" description="Lipoprotein" evidence="1">
    <location>
        <begin position="19"/>
        <end position="122"/>
    </location>
</feature>
<feature type="signal peptide" evidence="1">
    <location>
        <begin position="1"/>
        <end position="18"/>
    </location>
</feature>
<dbReference type="PROSITE" id="PS51257">
    <property type="entry name" value="PROKAR_LIPOPROTEIN"/>
    <property type="match status" value="1"/>
</dbReference>
<keyword evidence="1" id="KW-0732">Signal</keyword>